<keyword evidence="3" id="KW-1185">Reference proteome</keyword>
<protein>
    <recommendedName>
        <fullName evidence="4">Sel1 repeat family protein</fullName>
    </recommendedName>
</protein>
<dbReference type="InterPro" id="IPR006597">
    <property type="entry name" value="Sel1-like"/>
</dbReference>
<evidence type="ECO:0008006" key="4">
    <source>
        <dbReference type="Google" id="ProtNLM"/>
    </source>
</evidence>
<comment type="caution">
    <text evidence="2">The sequence shown here is derived from an EMBL/GenBank/DDBJ whole genome shotgun (WGS) entry which is preliminary data.</text>
</comment>
<dbReference type="PANTHER" id="PTHR11102">
    <property type="entry name" value="SEL-1-LIKE PROTEIN"/>
    <property type="match status" value="1"/>
</dbReference>
<evidence type="ECO:0000313" key="3">
    <source>
        <dbReference type="Proteomes" id="UP001228044"/>
    </source>
</evidence>
<reference evidence="2 3" key="1">
    <citation type="submission" date="2023-06" db="EMBL/GenBank/DDBJ databases">
        <title>Pelomonas sp. PFR6 16S ribosomal RNA gene Genome sequencing and assembly.</title>
        <authorList>
            <person name="Woo H."/>
        </authorList>
    </citation>
    <scope>NUCLEOTIDE SEQUENCE [LARGE SCALE GENOMIC DNA]</scope>
    <source>
        <strain evidence="2 3">PFR6</strain>
    </source>
</reference>
<dbReference type="InterPro" id="IPR011990">
    <property type="entry name" value="TPR-like_helical_dom_sf"/>
</dbReference>
<evidence type="ECO:0000313" key="2">
    <source>
        <dbReference type="EMBL" id="MDN3921324.1"/>
    </source>
</evidence>
<feature type="region of interest" description="Disordered" evidence="1">
    <location>
        <begin position="204"/>
        <end position="233"/>
    </location>
</feature>
<dbReference type="SUPFAM" id="SSF81901">
    <property type="entry name" value="HCP-like"/>
    <property type="match status" value="2"/>
</dbReference>
<dbReference type="EMBL" id="JAUHHC010000003">
    <property type="protein sequence ID" value="MDN3921324.1"/>
    <property type="molecule type" value="Genomic_DNA"/>
</dbReference>
<organism evidence="2 3">
    <name type="scientific">Roseateles violae</name>
    <dbReference type="NCBI Taxonomy" id="3058042"/>
    <lineage>
        <taxon>Bacteria</taxon>
        <taxon>Pseudomonadati</taxon>
        <taxon>Pseudomonadota</taxon>
        <taxon>Betaproteobacteria</taxon>
        <taxon>Burkholderiales</taxon>
        <taxon>Sphaerotilaceae</taxon>
        <taxon>Roseateles</taxon>
    </lineage>
</organism>
<sequence>MLKPPAELQKEYLPAYVKAAEAGDPRAMQHLFWVYVHGIYVEQNIELALRWRERREKRILETKDYAQMIGVARGYYWGVQKRGSYDGKPENYIIPPDRKTGGEWVQRAAPGDTQDTNFWYGRGLRKGDFGEKNPREALKYLERAAIDQGYTGAIEELTAAYIELNQPQKAAPHLRTLWLDSKLLDLPVRDWFARLNVSWCGPRSDRKPAVVCDGSNQAPPPPREKKDGAGSKG</sequence>
<dbReference type="Proteomes" id="UP001228044">
    <property type="component" value="Unassembled WGS sequence"/>
</dbReference>
<evidence type="ECO:0000256" key="1">
    <source>
        <dbReference type="SAM" id="MobiDB-lite"/>
    </source>
</evidence>
<accession>A0ABT8DSM7</accession>
<name>A0ABT8DSM7_9BURK</name>
<dbReference type="Gene3D" id="1.25.40.10">
    <property type="entry name" value="Tetratricopeptide repeat domain"/>
    <property type="match status" value="1"/>
</dbReference>
<gene>
    <name evidence="2" type="ORF">QWJ38_13605</name>
</gene>
<dbReference type="RefSeq" id="WP_290359623.1">
    <property type="nucleotide sequence ID" value="NZ_JAUHHC010000003.1"/>
</dbReference>
<dbReference type="PANTHER" id="PTHR11102:SF160">
    <property type="entry name" value="ERAD-ASSOCIATED E3 UBIQUITIN-PROTEIN LIGASE COMPONENT HRD3"/>
    <property type="match status" value="1"/>
</dbReference>
<dbReference type="Pfam" id="PF08238">
    <property type="entry name" value="Sel1"/>
    <property type="match status" value="2"/>
</dbReference>
<feature type="compositionally biased region" description="Basic and acidic residues" evidence="1">
    <location>
        <begin position="222"/>
        <end position="233"/>
    </location>
</feature>
<dbReference type="InterPro" id="IPR050767">
    <property type="entry name" value="Sel1_AlgK"/>
</dbReference>
<proteinExistence type="predicted"/>